<feature type="transmembrane region" description="Helical" evidence="2">
    <location>
        <begin position="25"/>
        <end position="45"/>
    </location>
</feature>
<evidence type="ECO:0000256" key="2">
    <source>
        <dbReference type="SAM" id="Phobius"/>
    </source>
</evidence>
<protein>
    <submittedName>
        <fullName evidence="3">Uncharacterized protein</fullName>
    </submittedName>
</protein>
<feature type="non-terminal residue" evidence="3">
    <location>
        <position position="108"/>
    </location>
</feature>
<evidence type="ECO:0000313" key="4">
    <source>
        <dbReference type="Proteomes" id="UP001595947"/>
    </source>
</evidence>
<dbReference type="RefSeq" id="WP_378038761.1">
    <property type="nucleotide sequence ID" value="NZ_JBHSIV010000037.1"/>
</dbReference>
<sequence length="108" mass="10374">MVAAGLATAAALVAAGGLVVVGEWLLAVVAGGIALVAGWNTWASARSVGRLAPRPRTGTTTAAGTTATTRPAAPAAPRTPPAPGGTTTPAALPAGFHRAPVRPVPPVA</sequence>
<feature type="compositionally biased region" description="Low complexity" evidence="1">
    <location>
        <begin position="84"/>
        <end position="95"/>
    </location>
</feature>
<keyword evidence="2" id="KW-0472">Membrane</keyword>
<organism evidence="3 4">
    <name type="scientific">Actinomycetospora atypica</name>
    <dbReference type="NCBI Taxonomy" id="1290095"/>
    <lineage>
        <taxon>Bacteria</taxon>
        <taxon>Bacillati</taxon>
        <taxon>Actinomycetota</taxon>
        <taxon>Actinomycetes</taxon>
        <taxon>Pseudonocardiales</taxon>
        <taxon>Pseudonocardiaceae</taxon>
        <taxon>Actinomycetospora</taxon>
    </lineage>
</organism>
<evidence type="ECO:0000313" key="3">
    <source>
        <dbReference type="EMBL" id="MFC5065430.1"/>
    </source>
</evidence>
<keyword evidence="4" id="KW-1185">Reference proteome</keyword>
<keyword evidence="2" id="KW-1133">Transmembrane helix</keyword>
<proteinExistence type="predicted"/>
<dbReference type="Proteomes" id="UP001595947">
    <property type="component" value="Unassembled WGS sequence"/>
</dbReference>
<gene>
    <name evidence="3" type="ORF">ACFPBZ_24650</name>
</gene>
<reference evidence="4" key="1">
    <citation type="journal article" date="2019" name="Int. J. Syst. Evol. Microbiol.">
        <title>The Global Catalogue of Microorganisms (GCM) 10K type strain sequencing project: providing services to taxonomists for standard genome sequencing and annotation.</title>
        <authorList>
            <consortium name="The Broad Institute Genomics Platform"/>
            <consortium name="The Broad Institute Genome Sequencing Center for Infectious Disease"/>
            <person name="Wu L."/>
            <person name="Ma J."/>
        </authorList>
    </citation>
    <scope>NUCLEOTIDE SEQUENCE [LARGE SCALE GENOMIC DNA]</scope>
    <source>
        <strain evidence="4">CGMCC 4.7093</strain>
    </source>
</reference>
<feature type="region of interest" description="Disordered" evidence="1">
    <location>
        <begin position="50"/>
        <end position="108"/>
    </location>
</feature>
<comment type="caution">
    <text evidence="3">The sequence shown here is derived from an EMBL/GenBank/DDBJ whole genome shotgun (WGS) entry which is preliminary data.</text>
</comment>
<dbReference type="EMBL" id="JBHSIV010000037">
    <property type="protein sequence ID" value="MFC5065430.1"/>
    <property type="molecule type" value="Genomic_DNA"/>
</dbReference>
<keyword evidence="2" id="KW-0812">Transmembrane</keyword>
<accession>A0ABV9YR68</accession>
<feature type="compositionally biased region" description="Low complexity" evidence="1">
    <location>
        <begin position="50"/>
        <end position="76"/>
    </location>
</feature>
<name>A0ABV9YR68_9PSEU</name>
<evidence type="ECO:0000256" key="1">
    <source>
        <dbReference type="SAM" id="MobiDB-lite"/>
    </source>
</evidence>